<accession>A0A382A4S3</accession>
<name>A0A382A4S3_9ZZZZ</name>
<dbReference type="Pfam" id="PF01168">
    <property type="entry name" value="Ala_racemase_N"/>
    <property type="match status" value="1"/>
</dbReference>
<dbReference type="InterPro" id="IPR026956">
    <property type="entry name" value="D-ser_dehydrat-like_dom"/>
</dbReference>
<gene>
    <name evidence="4" type="ORF">METZ01_LOCUS148911</name>
</gene>
<dbReference type="Gene3D" id="2.40.37.20">
    <property type="entry name" value="D-serine dehydratase-like domain"/>
    <property type="match status" value="1"/>
</dbReference>
<reference evidence="4" key="1">
    <citation type="submission" date="2018-05" db="EMBL/GenBank/DDBJ databases">
        <authorList>
            <person name="Lanie J.A."/>
            <person name="Ng W.-L."/>
            <person name="Kazmierczak K.M."/>
            <person name="Andrzejewski T.M."/>
            <person name="Davidsen T.M."/>
            <person name="Wayne K.J."/>
            <person name="Tettelin H."/>
            <person name="Glass J.I."/>
            <person name="Rusch D."/>
            <person name="Podicherti R."/>
            <person name="Tsui H.-C.T."/>
            <person name="Winkler M.E."/>
        </authorList>
    </citation>
    <scope>NUCLEOTIDE SEQUENCE</scope>
</reference>
<dbReference type="PANTHER" id="PTHR28004:SF2">
    <property type="entry name" value="D-SERINE DEHYDRATASE"/>
    <property type="match status" value="1"/>
</dbReference>
<evidence type="ECO:0000256" key="2">
    <source>
        <dbReference type="ARBA" id="ARBA00023239"/>
    </source>
</evidence>
<dbReference type="AlphaFoldDB" id="A0A382A4S3"/>
<dbReference type="GO" id="GO:0008721">
    <property type="term" value="F:D-serine ammonia-lyase activity"/>
    <property type="evidence" value="ECO:0007669"/>
    <property type="project" value="TreeGrafter"/>
</dbReference>
<dbReference type="Pfam" id="PF14031">
    <property type="entry name" value="D-ser_dehydrat"/>
    <property type="match status" value="1"/>
</dbReference>
<feature type="domain" description="D-serine dehydratase-like" evidence="3">
    <location>
        <begin position="251"/>
        <end position="355"/>
    </location>
</feature>
<evidence type="ECO:0000313" key="4">
    <source>
        <dbReference type="EMBL" id="SVA96057.1"/>
    </source>
</evidence>
<dbReference type="SUPFAM" id="SSF51419">
    <property type="entry name" value="PLP-binding barrel"/>
    <property type="match status" value="1"/>
</dbReference>
<dbReference type="InterPro" id="IPR001608">
    <property type="entry name" value="Ala_racemase_N"/>
</dbReference>
<sequence>MGNYNITRPTLLIDEQKCMENIMRMVHKTTKSDVRLRAHFKTHQSAHIGEWFRSQGIVSIAVSSVKMAVYFANHNWDDITIAFPFNIHEIPVINSIDPNVSLQLTFLSPEVVKKTDARLSRAVEAMIKIDTGYNRTGIAYNDAKYTAEVYKVIQQSENITFRGFLAHAGHSYYENSKDMIHKIHRETIDRMVELRSNYPDAELSIGDTPCCSIEDDFTGVTEIRPGNFVFYDIAQYYIGSCSVDQIATCLAVPVIATHPKERKIVVHGGAVHLSKDHIMMDDGTKNFGQVVELDAHGWGKPLTDWAVSSLSQEHGILVATNDKEFKKFNVGDFMGIIPVHSCLTADAMKGYLTLEGKTLEHLEGTNYR</sequence>
<proteinExistence type="inferred from homology"/>
<dbReference type="InterPro" id="IPR029066">
    <property type="entry name" value="PLP-binding_barrel"/>
</dbReference>
<evidence type="ECO:0000259" key="3">
    <source>
        <dbReference type="SMART" id="SM01119"/>
    </source>
</evidence>
<protein>
    <recommendedName>
        <fullName evidence="3">D-serine dehydratase-like domain-containing protein</fullName>
    </recommendedName>
</protein>
<evidence type="ECO:0000256" key="1">
    <source>
        <dbReference type="ARBA" id="ARBA00005323"/>
    </source>
</evidence>
<comment type="similarity">
    <text evidence="1">Belongs to the DSD1 family.</text>
</comment>
<dbReference type="InterPro" id="IPR051466">
    <property type="entry name" value="D-amino_acid_metab_enzyme"/>
</dbReference>
<keyword evidence="2" id="KW-0456">Lyase</keyword>
<organism evidence="4">
    <name type="scientific">marine metagenome</name>
    <dbReference type="NCBI Taxonomy" id="408172"/>
    <lineage>
        <taxon>unclassified sequences</taxon>
        <taxon>metagenomes</taxon>
        <taxon>ecological metagenomes</taxon>
    </lineage>
</organism>
<dbReference type="InterPro" id="IPR042208">
    <property type="entry name" value="D-ser_dehydrat-like_sf"/>
</dbReference>
<dbReference type="PANTHER" id="PTHR28004">
    <property type="entry name" value="ZGC:162816-RELATED"/>
    <property type="match status" value="1"/>
</dbReference>
<dbReference type="GO" id="GO:0036088">
    <property type="term" value="P:D-serine catabolic process"/>
    <property type="evidence" value="ECO:0007669"/>
    <property type="project" value="TreeGrafter"/>
</dbReference>
<dbReference type="EMBL" id="UINC01023755">
    <property type="protein sequence ID" value="SVA96057.1"/>
    <property type="molecule type" value="Genomic_DNA"/>
</dbReference>
<dbReference type="SMART" id="SM01119">
    <property type="entry name" value="D-ser_dehydrat"/>
    <property type="match status" value="1"/>
</dbReference>
<dbReference type="Gene3D" id="3.20.20.10">
    <property type="entry name" value="Alanine racemase"/>
    <property type="match status" value="1"/>
</dbReference>